<feature type="transmembrane region" description="Helical" evidence="7">
    <location>
        <begin position="185"/>
        <end position="204"/>
    </location>
</feature>
<evidence type="ECO:0000256" key="2">
    <source>
        <dbReference type="ARBA" id="ARBA00007755"/>
    </source>
</evidence>
<feature type="transmembrane region" description="Helical" evidence="7">
    <location>
        <begin position="451"/>
        <end position="468"/>
    </location>
</feature>
<feature type="transmembrane region" description="Helical" evidence="7">
    <location>
        <begin position="85"/>
        <end position="108"/>
    </location>
</feature>
<dbReference type="InterPro" id="IPR003706">
    <property type="entry name" value="CstA_N"/>
</dbReference>
<proteinExistence type="inferred from homology"/>
<dbReference type="PATRIC" id="fig|1635277.3.peg.790"/>
<accession>A0A117M5N6</accession>
<evidence type="ECO:0000256" key="5">
    <source>
        <dbReference type="ARBA" id="ARBA00022989"/>
    </source>
</evidence>
<feature type="transmembrane region" description="Helical" evidence="7">
    <location>
        <begin position="419"/>
        <end position="445"/>
    </location>
</feature>
<dbReference type="Pfam" id="PF02554">
    <property type="entry name" value="CstA"/>
    <property type="match status" value="2"/>
</dbReference>
<comment type="caution">
    <text evidence="9">The sequence shown here is derived from an EMBL/GenBank/DDBJ whole genome shotgun (WGS) entry which is preliminary data.</text>
</comment>
<comment type="similarity">
    <text evidence="2">Belongs to the peptide transporter carbon starvation (CstA) (TC 2.A.114) family.</text>
</comment>
<feature type="transmembrane region" description="Helical" evidence="7">
    <location>
        <begin position="378"/>
        <end position="399"/>
    </location>
</feature>
<keyword evidence="4 7" id="KW-0812">Transmembrane</keyword>
<evidence type="ECO:0000313" key="9">
    <source>
        <dbReference type="EMBL" id="KUK85751.1"/>
    </source>
</evidence>
<dbReference type="EMBL" id="LGGX01000044">
    <property type="protein sequence ID" value="KUK85751.1"/>
    <property type="molecule type" value="Genomic_DNA"/>
</dbReference>
<feature type="transmembrane region" description="Helical" evidence="7">
    <location>
        <begin position="216"/>
        <end position="236"/>
    </location>
</feature>
<gene>
    <name evidence="9" type="ORF">XE03_1905</name>
</gene>
<dbReference type="GO" id="GO:0009267">
    <property type="term" value="P:cellular response to starvation"/>
    <property type="evidence" value="ECO:0007669"/>
    <property type="project" value="InterPro"/>
</dbReference>
<keyword evidence="5 7" id="KW-1133">Transmembrane helix</keyword>
<dbReference type="GO" id="GO:0005886">
    <property type="term" value="C:plasma membrane"/>
    <property type="evidence" value="ECO:0007669"/>
    <property type="project" value="UniProtKB-SubCell"/>
</dbReference>
<feature type="transmembrane region" description="Helical" evidence="7">
    <location>
        <begin position="317"/>
        <end position="340"/>
    </location>
</feature>
<protein>
    <submittedName>
        <fullName evidence="9">Carbon starvation protein CstA</fullName>
    </submittedName>
</protein>
<feature type="transmembrane region" description="Helical" evidence="7">
    <location>
        <begin position="500"/>
        <end position="523"/>
    </location>
</feature>
<reference evidence="10" key="1">
    <citation type="journal article" date="2015" name="MBio">
        <title>Genome-Resolved Metagenomic Analysis Reveals Roles for Candidate Phyla and Other Microbial Community Members in Biogeochemical Transformations in Oil Reservoirs.</title>
        <authorList>
            <person name="Hu P."/>
            <person name="Tom L."/>
            <person name="Singh A."/>
            <person name="Thomas B.C."/>
            <person name="Baker B.J."/>
            <person name="Piceno Y.M."/>
            <person name="Andersen G.L."/>
            <person name="Banfield J.F."/>
        </authorList>
    </citation>
    <scope>NUCLEOTIDE SEQUENCE [LARGE SCALE GENOMIC DNA]</scope>
</reference>
<dbReference type="InterPro" id="IPR051605">
    <property type="entry name" value="CstA"/>
</dbReference>
<feature type="transmembrane region" description="Helical" evidence="7">
    <location>
        <begin position="129"/>
        <end position="149"/>
    </location>
</feature>
<name>A0A117M5N6_UNCT6</name>
<comment type="subcellular location">
    <subcellularLocation>
        <location evidence="1">Cell membrane</location>
        <topology evidence="1">Multi-pass membrane protein</topology>
    </subcellularLocation>
</comment>
<evidence type="ECO:0000256" key="7">
    <source>
        <dbReference type="SAM" id="Phobius"/>
    </source>
</evidence>
<evidence type="ECO:0000313" key="10">
    <source>
        <dbReference type="Proteomes" id="UP000053467"/>
    </source>
</evidence>
<dbReference type="PANTHER" id="PTHR30252:SF0">
    <property type="entry name" value="PEPTIDE TRANSPORTER CSTA"/>
    <property type="match status" value="1"/>
</dbReference>
<evidence type="ECO:0000256" key="4">
    <source>
        <dbReference type="ARBA" id="ARBA00022692"/>
    </source>
</evidence>
<keyword evidence="6 7" id="KW-0472">Membrane</keyword>
<dbReference type="Proteomes" id="UP000053467">
    <property type="component" value="Unassembled WGS sequence"/>
</dbReference>
<feature type="transmembrane region" description="Helical" evidence="7">
    <location>
        <begin position="155"/>
        <end position="178"/>
    </location>
</feature>
<feature type="domain" description="CstA N-terminal" evidence="8">
    <location>
        <begin position="353"/>
        <end position="488"/>
    </location>
</feature>
<feature type="domain" description="CstA N-terminal" evidence="8">
    <location>
        <begin position="4"/>
        <end position="343"/>
    </location>
</feature>
<evidence type="ECO:0000259" key="8">
    <source>
        <dbReference type="Pfam" id="PF02554"/>
    </source>
</evidence>
<evidence type="ECO:0000256" key="3">
    <source>
        <dbReference type="ARBA" id="ARBA00022475"/>
    </source>
</evidence>
<feature type="transmembrane region" description="Helical" evidence="7">
    <location>
        <begin position="475"/>
        <end position="494"/>
    </location>
</feature>
<evidence type="ECO:0000256" key="1">
    <source>
        <dbReference type="ARBA" id="ARBA00004651"/>
    </source>
</evidence>
<evidence type="ECO:0000256" key="6">
    <source>
        <dbReference type="ARBA" id="ARBA00023136"/>
    </source>
</evidence>
<dbReference type="PANTHER" id="PTHR30252">
    <property type="entry name" value="INNER MEMBRANE PEPTIDE TRANSPORTER"/>
    <property type="match status" value="1"/>
</dbReference>
<keyword evidence="3" id="KW-1003">Cell membrane</keyword>
<organism evidence="9 10">
    <name type="scientific">candidate division TA06 bacterium 34_109</name>
    <dbReference type="NCBI Taxonomy" id="1635277"/>
    <lineage>
        <taxon>Bacteria</taxon>
        <taxon>Bacteria division TA06</taxon>
    </lineage>
</organism>
<feature type="transmembrane region" description="Helical" evidence="7">
    <location>
        <begin position="277"/>
        <end position="296"/>
    </location>
</feature>
<sequence length="538" mass="57544">MNLLTILILAIIIFLIAYRVYGSYLDKLVGIDEKAKTPAHTMNDGVDYVPAKAPVLLGHHFASIAGAGPITGPIAAVVFGWLPCFLWIVLGSVFVGAVHDYFGLITSVRHKGKSVGEIIGQYVGKSARTWFLLFTWLTLVLVIAVFAILTAQAFAASGSVATAGFLMLLIALGMGFALYRANISLPIVTVVGVILLIVAIWIGLNWPFLFFNRVTWTWILMGYVVLASILPVWVLLQPRDYLSSFLLYAALIGGVIGIFIVRPTLVYPSVTTFRTSVGYLFPMLFVTIACGAVSGFHSLVASGTTSKQLSNEKDVRMIGYGSMLIEGVLAVVALGAAAILTQEGMKVGLAEWGGAVGVFAHGMGKFLAGLGVPEQTGIVFGSLTVSAFLLTTLDTATRLGRYSFEELTSEKFPAVSNRFYGTIITVVFGGALALTGQWAAIWPLFGSANQLLAGLALMGATAYLAHLGKQFKVTAYPMAFMMVVTIVALINLVFTNFGKGNILLGSISILLLILASFVVYNGFQALSKFREKIAGETK</sequence>
<dbReference type="AlphaFoldDB" id="A0A117M5N6"/>
<feature type="transmembrane region" description="Helical" evidence="7">
    <location>
        <begin position="245"/>
        <end position="265"/>
    </location>
</feature>